<dbReference type="GO" id="GO:0019899">
    <property type="term" value="F:enzyme binding"/>
    <property type="evidence" value="ECO:0007669"/>
    <property type="project" value="Ensembl"/>
</dbReference>
<reference evidence="25" key="3">
    <citation type="submission" date="2025-09" db="UniProtKB">
        <authorList>
            <consortium name="Ensembl"/>
        </authorList>
    </citation>
    <scope>IDENTIFICATION</scope>
    <source>
        <strain evidence="25">broiler</strain>
    </source>
</reference>
<evidence type="ECO:0000256" key="5">
    <source>
        <dbReference type="ARBA" id="ARBA00022490"/>
    </source>
</evidence>
<feature type="region of interest" description="Disordered" evidence="21">
    <location>
        <begin position="218"/>
        <end position="334"/>
    </location>
</feature>
<feature type="compositionally biased region" description="Acidic residues" evidence="21">
    <location>
        <begin position="325"/>
        <end position="334"/>
    </location>
</feature>
<dbReference type="GO" id="GO:0006284">
    <property type="term" value="P:base-excision repair"/>
    <property type="evidence" value="ECO:0007669"/>
    <property type="project" value="Ensembl"/>
</dbReference>
<dbReference type="PaxDb" id="9031-ENSGALP00000025133"/>
<dbReference type="InterPro" id="IPR010585">
    <property type="entry name" value="DNA_repair_prot_XRCC4"/>
</dbReference>
<dbReference type="CDD" id="cd22283">
    <property type="entry name" value="HD_XRCC4_N"/>
    <property type="match status" value="1"/>
</dbReference>
<evidence type="ECO:0000256" key="4">
    <source>
        <dbReference type="ARBA" id="ARBA00022454"/>
    </source>
</evidence>
<dbReference type="AlphaFoldDB" id="F1NDC0"/>
<evidence type="ECO:0000256" key="6">
    <source>
        <dbReference type="ARBA" id="ARBA00022499"/>
    </source>
</evidence>
<dbReference type="Gene3D" id="1.20.5.370">
    <property type="match status" value="1"/>
</dbReference>
<evidence type="ECO:0000259" key="23">
    <source>
        <dbReference type="Pfam" id="PF21924"/>
    </source>
</evidence>
<evidence type="ECO:0000259" key="22">
    <source>
        <dbReference type="Pfam" id="PF06632"/>
    </source>
</evidence>
<dbReference type="RefSeq" id="XP_046792950.1">
    <property type="nucleotide sequence ID" value="XM_046936994.1"/>
</dbReference>
<evidence type="ECO:0000256" key="10">
    <source>
        <dbReference type="ARBA" id="ARBA00023054"/>
    </source>
</evidence>
<evidence type="ECO:0000256" key="3">
    <source>
        <dbReference type="ARBA" id="ARBA00004496"/>
    </source>
</evidence>
<dbReference type="KEGG" id="gga:427325"/>
<evidence type="ECO:0000256" key="13">
    <source>
        <dbReference type="ARBA" id="ARBA00023204"/>
    </source>
</evidence>
<dbReference type="RefSeq" id="XP_424905.4">
    <property type="nucleotide sequence ID" value="XM_424905.8"/>
</dbReference>
<reference evidence="25" key="2">
    <citation type="submission" date="2025-08" db="UniProtKB">
        <authorList>
            <consortium name="Ensembl"/>
        </authorList>
    </citation>
    <scope>IDENTIFICATION</scope>
    <source>
        <strain evidence="25">broiler</strain>
    </source>
</reference>
<feature type="coiled-coil region" evidence="20">
    <location>
        <begin position="145"/>
        <end position="208"/>
    </location>
</feature>
<keyword evidence="4" id="KW-0158">Chromosome</keyword>
<keyword evidence="8" id="KW-0227">DNA damage</keyword>
<dbReference type="PANTHER" id="PTHR28559">
    <property type="entry name" value="DNA REPAIR PROTEIN XRCC4"/>
    <property type="match status" value="1"/>
</dbReference>
<dbReference type="GO" id="GO:0010165">
    <property type="term" value="P:response to X-ray"/>
    <property type="evidence" value="ECO:0000318"/>
    <property type="project" value="GO_Central"/>
</dbReference>
<dbReference type="GO" id="GO:0035861">
    <property type="term" value="C:site of double-strand break"/>
    <property type="evidence" value="ECO:0007669"/>
    <property type="project" value="Ensembl"/>
</dbReference>
<dbReference type="GO" id="GO:0033152">
    <property type="term" value="P:immunoglobulin V(D)J recombination"/>
    <property type="evidence" value="ECO:0000318"/>
    <property type="project" value="GO_Central"/>
</dbReference>
<proteinExistence type="inferred from homology"/>
<evidence type="ECO:0000256" key="11">
    <source>
        <dbReference type="ARBA" id="ARBA00023125"/>
    </source>
</evidence>
<dbReference type="VEuPathDB" id="HostDB:geneid_427325"/>
<dbReference type="Reactome" id="R-GGA-3108214">
    <property type="pathway name" value="SUMOylation of DNA damage response and repair proteins"/>
</dbReference>
<feature type="domain" description="XRCC4 coiled-coil" evidence="23">
    <location>
        <begin position="122"/>
        <end position="198"/>
    </location>
</feature>
<dbReference type="InterPro" id="IPR053961">
    <property type="entry name" value="XRCC4_N"/>
</dbReference>
<dbReference type="Reactome" id="R-GGA-5693571">
    <property type="pathway name" value="Nonhomologous End-Joining (NHEJ)"/>
</dbReference>
<keyword evidence="14" id="KW-0539">Nucleus</keyword>
<keyword evidence="12" id="KW-0233">DNA recombination</keyword>
<dbReference type="Proteomes" id="UP000000539">
    <property type="component" value="Chromosome Z"/>
</dbReference>
<dbReference type="FunFam" id="1.20.5.370:FF:000011">
    <property type="entry name" value="DNA repair protein XRCC4 isoform X2"/>
    <property type="match status" value="1"/>
</dbReference>
<evidence type="ECO:0000256" key="9">
    <source>
        <dbReference type="ARBA" id="ARBA00022843"/>
    </source>
</evidence>
<dbReference type="OrthoDB" id="8064436at2759"/>
<dbReference type="RefSeq" id="XP_046792948.1">
    <property type="nucleotide sequence ID" value="XM_046936992.1"/>
</dbReference>
<comment type="similarity">
    <text evidence="15">Belongs to the XRCC4-XLF family. XRCC4 subfamily.</text>
</comment>
<dbReference type="OMA" id="FIKGTWF"/>
<dbReference type="InterPro" id="IPR009089">
    <property type="entry name" value="XRCC4_N_sf"/>
</dbReference>
<dbReference type="GO" id="GO:0005829">
    <property type="term" value="C:cytosol"/>
    <property type="evidence" value="ECO:0007669"/>
    <property type="project" value="Ensembl"/>
</dbReference>
<dbReference type="STRING" id="9031.ENSGALP00000025133"/>
<evidence type="ECO:0000256" key="7">
    <source>
        <dbReference type="ARBA" id="ARBA00022553"/>
    </source>
</evidence>
<dbReference type="GO" id="GO:0032807">
    <property type="term" value="C:DNA ligase IV complex"/>
    <property type="evidence" value="ECO:0000318"/>
    <property type="project" value="GO_Central"/>
</dbReference>
<dbReference type="SUPFAM" id="SSF58022">
    <property type="entry name" value="XRCC4, C-terminal oligomerization domain"/>
    <property type="match status" value="1"/>
</dbReference>
<comment type="function">
    <text evidence="16">Acts as an activator of the phospholipid scramblase activity of XKR4. This form, which is generated upon caspase-3 (CASP3) cleavage, translocates into the cytoplasm and interacts with XKR4, thereby promoting phosphatidylserine scramblase activity of XKR4 and leading to phosphatidylserine exposure on apoptotic cell surface.</text>
</comment>
<comment type="subcellular location">
    <subcellularLocation>
        <location evidence="2">Chromosome</location>
    </subcellularLocation>
    <subcellularLocation>
        <location evidence="3">Cytoplasm</location>
    </subcellularLocation>
    <subcellularLocation>
        <location evidence="1">Nucleus</location>
    </subcellularLocation>
</comment>
<keyword evidence="13" id="KW-0234">DNA repair</keyword>
<dbReference type="GO" id="GO:0005958">
    <property type="term" value="C:DNA-dependent protein kinase-DNA ligase 4 complex"/>
    <property type="evidence" value="ECO:0000318"/>
    <property type="project" value="GO_Central"/>
</dbReference>
<accession>F1NDC0</accession>
<dbReference type="InterPro" id="IPR038051">
    <property type="entry name" value="XRCC4-like_N_sf"/>
</dbReference>
<evidence type="ECO:0000256" key="1">
    <source>
        <dbReference type="ARBA" id="ARBA00004123"/>
    </source>
</evidence>
<dbReference type="RefSeq" id="XP_015136170.1">
    <property type="nucleotide sequence ID" value="XM_015280684.4"/>
</dbReference>
<dbReference type="Pfam" id="PF21924">
    <property type="entry name" value="XRCC4_CC"/>
    <property type="match status" value="1"/>
</dbReference>
<protein>
    <recommendedName>
        <fullName evidence="18">DNA repair protein XRCC4</fullName>
    </recommendedName>
    <alternativeName>
        <fullName evidence="19">X-ray repair cross-complementing protein 4</fullName>
    </alternativeName>
</protein>
<sequence length="334" mass="37711">MEKTLIRIHPVSDPEAVYFLQVSWEKDVSSGFGIILTDGERAWTGTVSEAEISREAADMEMNREKYVEELKKALILGEESAGKYNFTVSVDEENAQCHFSYERNLRDGSFRLGSLKLQKVPCPADVVRELIGYCLDCLGGLQVKNEHLQKENERLFCDLSDVEKRLEKCVEAKEELEGDLYNRFVLVLNEKKMKIRNLQKLLNEAKESAVDTHCARDSIATTQMATEKENDYDGSTEEESENLIQSSLPSAPERRDSLLGSPDVIGTAPRRKRRQRTVNSAGTEAKIATYETEMLAKEKPDLSSQKSSGKHSPDVMSLETLENTCEPEDLFDDI</sequence>
<keyword evidence="6" id="KW-1017">Isopeptide bond</keyword>
<dbReference type="GeneID" id="427325"/>
<evidence type="ECO:0000256" key="17">
    <source>
        <dbReference type="ARBA" id="ARBA00061809"/>
    </source>
</evidence>
<evidence type="ECO:0000313" key="26">
    <source>
        <dbReference type="Proteomes" id="UP000000539"/>
    </source>
</evidence>
<dbReference type="Pfam" id="PF21925">
    <property type="entry name" value="XRCC4_C"/>
    <property type="match status" value="1"/>
</dbReference>
<evidence type="ECO:0000256" key="15">
    <source>
        <dbReference type="ARBA" id="ARBA00025728"/>
    </source>
</evidence>
<evidence type="ECO:0000256" key="21">
    <source>
        <dbReference type="SAM" id="MobiDB-lite"/>
    </source>
</evidence>
<dbReference type="InterPro" id="IPR053963">
    <property type="entry name" value="XRCC4_C"/>
</dbReference>
<comment type="subunit">
    <text evidence="17">Interacts with XKR4; interacts with the processed form of XKR4, which is cleaved by caspase.</text>
</comment>
<dbReference type="Gene3D" id="2.170.210.10">
    <property type="entry name" value="DNA double-strand break repair and VJ recombination XRCC4, N-terminal"/>
    <property type="match status" value="1"/>
</dbReference>
<keyword evidence="10 20" id="KW-0175">Coiled coil</keyword>
<dbReference type="SMR" id="F1NDC0"/>
<dbReference type="CTD" id="7518"/>
<dbReference type="InterPro" id="IPR053962">
    <property type="entry name" value="XRCC4_CC"/>
</dbReference>
<keyword evidence="26" id="KW-1185">Reference proteome</keyword>
<evidence type="ECO:0000259" key="24">
    <source>
        <dbReference type="Pfam" id="PF21925"/>
    </source>
</evidence>
<evidence type="ECO:0000256" key="16">
    <source>
        <dbReference type="ARBA" id="ARBA00053797"/>
    </source>
</evidence>
<dbReference type="eggNOG" id="ENOG502QWJA">
    <property type="taxonomic scope" value="Eukaryota"/>
</dbReference>
<feature type="domain" description="XRCC4 C-terminal" evidence="24">
    <location>
        <begin position="226"/>
        <end position="332"/>
    </location>
</feature>
<dbReference type="GO" id="GO:0070975">
    <property type="term" value="F:FHA domain binding"/>
    <property type="evidence" value="ECO:0007669"/>
    <property type="project" value="Ensembl"/>
</dbReference>
<dbReference type="InterPro" id="IPR014751">
    <property type="entry name" value="XRCC4-like_C"/>
</dbReference>
<keyword evidence="11" id="KW-0238">DNA-binding</keyword>
<evidence type="ECO:0000256" key="2">
    <source>
        <dbReference type="ARBA" id="ARBA00004286"/>
    </source>
</evidence>
<evidence type="ECO:0000256" key="12">
    <source>
        <dbReference type="ARBA" id="ARBA00023172"/>
    </source>
</evidence>
<feature type="compositionally biased region" description="Acidic residues" evidence="21">
    <location>
        <begin position="232"/>
        <end position="241"/>
    </location>
</feature>
<dbReference type="SUPFAM" id="SSF50809">
    <property type="entry name" value="XRCC4, N-terminal domain"/>
    <property type="match status" value="1"/>
</dbReference>
<dbReference type="GO" id="GO:0006303">
    <property type="term" value="P:double-strand break repair via nonhomologous end joining"/>
    <property type="evidence" value="ECO:0000318"/>
    <property type="project" value="GO_Central"/>
</dbReference>
<dbReference type="Pfam" id="PF06632">
    <property type="entry name" value="XRCC4"/>
    <property type="match status" value="1"/>
</dbReference>
<dbReference type="GO" id="GO:1990166">
    <property type="term" value="P:protein localization to site of double-strand break"/>
    <property type="evidence" value="ECO:0007669"/>
    <property type="project" value="Ensembl"/>
</dbReference>
<dbReference type="PANTHER" id="PTHR28559:SF1">
    <property type="entry name" value="DNA REPAIR PROTEIN XRCC4"/>
    <property type="match status" value="1"/>
</dbReference>
<evidence type="ECO:0000256" key="18">
    <source>
        <dbReference type="ARBA" id="ARBA00068198"/>
    </source>
</evidence>
<dbReference type="RefSeq" id="XP_046792949.1">
    <property type="nucleotide sequence ID" value="XM_046936993.1"/>
</dbReference>
<dbReference type="GO" id="GO:0042802">
    <property type="term" value="F:identical protein binding"/>
    <property type="evidence" value="ECO:0007669"/>
    <property type="project" value="Ensembl"/>
</dbReference>
<evidence type="ECO:0000256" key="19">
    <source>
        <dbReference type="ARBA" id="ARBA00079582"/>
    </source>
</evidence>
<reference evidence="25" key="1">
    <citation type="submission" date="2020-11" db="EMBL/GenBank/DDBJ databases">
        <title>Gallus gallus (Chicken) genome, bGalGal1, GRCg7b, maternal haplotype autosomes + Z &amp; W.</title>
        <authorList>
            <person name="Warren W."/>
            <person name="Formenti G."/>
            <person name="Fedrigo O."/>
            <person name="Haase B."/>
            <person name="Mountcastle J."/>
            <person name="Balacco J."/>
            <person name="Tracey A."/>
            <person name="Schneider V."/>
            <person name="Okimoto R."/>
            <person name="Cheng H."/>
            <person name="Hawken R."/>
            <person name="Howe K."/>
            <person name="Jarvis E.D."/>
        </authorList>
    </citation>
    <scope>NUCLEOTIDE SEQUENCE [LARGE SCALE GENOMIC DNA]</scope>
    <source>
        <strain evidence="25">Broiler</strain>
    </source>
</reference>
<feature type="domain" description="XRCC4 N-terminal" evidence="22">
    <location>
        <begin position="18"/>
        <end position="118"/>
    </location>
</feature>
<dbReference type="Ensembl" id="ENSGALT00010016215.1">
    <property type="protein sequence ID" value="ENSGALP00010009271.1"/>
    <property type="gene ID" value="ENSGALG00010006821.1"/>
</dbReference>
<dbReference type="FunFam" id="2.170.210.10:FF:000002">
    <property type="entry name" value="DNA repair protein XRCC4"/>
    <property type="match status" value="1"/>
</dbReference>
<evidence type="ECO:0000256" key="14">
    <source>
        <dbReference type="ARBA" id="ARBA00023242"/>
    </source>
</evidence>
<dbReference type="RefSeq" id="XP_015136171.1">
    <property type="nucleotide sequence ID" value="XM_015280685.4"/>
</dbReference>
<evidence type="ECO:0000313" key="25">
    <source>
        <dbReference type="Ensembl" id="ENSGALP00010009271.1"/>
    </source>
</evidence>
<dbReference type="Bgee" id="ENSGALG00000015620">
    <property type="expression patterns" value="Expressed in ovary and 13 other cell types or tissues"/>
</dbReference>
<keyword evidence="7" id="KW-0597">Phosphoprotein</keyword>
<dbReference type="GO" id="GO:0003677">
    <property type="term" value="F:DNA binding"/>
    <property type="evidence" value="ECO:0007669"/>
    <property type="project" value="UniProtKB-KW"/>
</dbReference>
<evidence type="ECO:0000256" key="8">
    <source>
        <dbReference type="ARBA" id="ARBA00022763"/>
    </source>
</evidence>
<dbReference type="FunCoup" id="F1NDC0">
    <property type="interactions" value="124"/>
</dbReference>
<name>F1NDC0_CHICK</name>
<keyword evidence="9" id="KW-0832">Ubl conjugation</keyword>
<dbReference type="InParanoid" id="F1NDC0"/>
<dbReference type="GeneTree" id="ENSGT00390000017079"/>
<organism evidence="25 26">
    <name type="scientific">Gallus gallus</name>
    <name type="common">Chicken</name>
    <dbReference type="NCBI Taxonomy" id="9031"/>
    <lineage>
        <taxon>Eukaryota</taxon>
        <taxon>Metazoa</taxon>
        <taxon>Chordata</taxon>
        <taxon>Craniata</taxon>
        <taxon>Vertebrata</taxon>
        <taxon>Euteleostomi</taxon>
        <taxon>Archelosauria</taxon>
        <taxon>Archosauria</taxon>
        <taxon>Dinosauria</taxon>
        <taxon>Saurischia</taxon>
        <taxon>Theropoda</taxon>
        <taxon>Coelurosauria</taxon>
        <taxon>Aves</taxon>
        <taxon>Neognathae</taxon>
        <taxon>Galloanserae</taxon>
        <taxon>Galliformes</taxon>
        <taxon>Phasianidae</taxon>
        <taxon>Phasianinae</taxon>
        <taxon>Gallus</taxon>
    </lineage>
</organism>
<evidence type="ECO:0000256" key="20">
    <source>
        <dbReference type="SAM" id="Coils"/>
    </source>
</evidence>
<gene>
    <name evidence="25" type="primary">XRCC4</name>
</gene>
<dbReference type="GO" id="GO:0005654">
    <property type="term" value="C:nucleoplasm"/>
    <property type="evidence" value="ECO:0007669"/>
    <property type="project" value="Ensembl"/>
</dbReference>
<keyword evidence="5" id="KW-0963">Cytoplasm</keyword>